<evidence type="ECO:0000313" key="5">
    <source>
        <dbReference type="EMBL" id="AYG79979.1"/>
    </source>
</evidence>
<dbReference type="Proteomes" id="UP000271554">
    <property type="component" value="Chromosome"/>
</dbReference>
<dbReference type="EMBL" id="CP032698">
    <property type="protein sequence ID" value="AYG79979.1"/>
    <property type="molecule type" value="Genomic_DNA"/>
</dbReference>
<evidence type="ECO:0000256" key="1">
    <source>
        <dbReference type="ARBA" id="ARBA00022763"/>
    </source>
</evidence>
<dbReference type="AlphaFoldDB" id="A0A387H9E0"/>
<dbReference type="RefSeq" id="WP_246033492.1">
    <property type="nucleotide sequence ID" value="NZ_CP032698.1"/>
</dbReference>
<protein>
    <recommendedName>
        <fullName evidence="4">PD-(D/E)XK endonuclease-like domain-containing protein</fullName>
    </recommendedName>
</protein>
<accession>A0A387H9E0</accession>
<organism evidence="5 6">
    <name type="scientific">Streptomyces hundungensis</name>
    <dbReference type="NCBI Taxonomy" id="1077946"/>
    <lineage>
        <taxon>Bacteria</taxon>
        <taxon>Bacillati</taxon>
        <taxon>Actinomycetota</taxon>
        <taxon>Actinomycetes</taxon>
        <taxon>Kitasatosporales</taxon>
        <taxon>Streptomycetaceae</taxon>
        <taxon>Streptomyces</taxon>
    </lineage>
</organism>
<evidence type="ECO:0000259" key="4">
    <source>
        <dbReference type="Pfam" id="PF12705"/>
    </source>
</evidence>
<evidence type="ECO:0000313" key="6">
    <source>
        <dbReference type="Proteomes" id="UP000271554"/>
    </source>
</evidence>
<dbReference type="GO" id="GO:0004386">
    <property type="term" value="F:helicase activity"/>
    <property type="evidence" value="ECO:0007669"/>
    <property type="project" value="UniProtKB-KW"/>
</dbReference>
<dbReference type="GO" id="GO:0006281">
    <property type="term" value="P:DNA repair"/>
    <property type="evidence" value="ECO:0007669"/>
    <property type="project" value="UniProtKB-KW"/>
</dbReference>
<keyword evidence="2" id="KW-0347">Helicase</keyword>
<name>A0A387H9E0_9ACTN</name>
<proteinExistence type="predicted"/>
<keyword evidence="3" id="KW-0234">DNA repair</keyword>
<reference evidence="5 6" key="1">
    <citation type="submission" date="2018-10" db="EMBL/GenBank/DDBJ databases">
        <title>Relationship between Morphology and Antimicrobial Activity in Streptomyces.</title>
        <authorList>
            <person name="Kang H.J."/>
            <person name="Kim S.B."/>
        </authorList>
    </citation>
    <scope>NUCLEOTIDE SEQUENCE [LARGE SCALE GENOMIC DNA]</scope>
    <source>
        <strain evidence="5 6">BH38</strain>
    </source>
</reference>
<keyword evidence="6" id="KW-1185">Reference proteome</keyword>
<dbReference type="KEGG" id="shun:DWB77_02098"/>
<evidence type="ECO:0000256" key="2">
    <source>
        <dbReference type="ARBA" id="ARBA00022806"/>
    </source>
</evidence>
<dbReference type="InterPro" id="IPR011604">
    <property type="entry name" value="PDDEXK-like_dom_sf"/>
</dbReference>
<keyword evidence="2" id="KW-0378">Hydrolase</keyword>
<evidence type="ECO:0000256" key="3">
    <source>
        <dbReference type="ARBA" id="ARBA00023204"/>
    </source>
</evidence>
<feature type="domain" description="PD-(D/E)XK endonuclease-like" evidence="4">
    <location>
        <begin position="16"/>
        <end position="263"/>
    </location>
</feature>
<gene>
    <name evidence="5" type="ORF">DWB77_02098</name>
</gene>
<keyword evidence="2" id="KW-0547">Nucleotide-binding</keyword>
<dbReference type="Pfam" id="PF12705">
    <property type="entry name" value="PDDEXK_1"/>
    <property type="match status" value="1"/>
</dbReference>
<dbReference type="Gene3D" id="3.90.320.10">
    <property type="match status" value="1"/>
</dbReference>
<keyword evidence="1" id="KW-0227">DNA damage</keyword>
<keyword evidence="2" id="KW-0067">ATP-binding</keyword>
<dbReference type="InterPro" id="IPR038726">
    <property type="entry name" value="PDDEXK_AddAB-type"/>
</dbReference>
<sequence>MTIEANYTRWVLMPRSVSQITEFEECPYKSWLKRVERIEPRPAAWSTHGTAFHTAAEHFEKSGRELTADQAVTVFQDEYSKGINRDLGKVNDIDQWMRANRGTAADDLEDRFAKGTEQTRRYVEYVQDQAPVLWRPDGEAPAVEMYFKVDFEGVKLRGYIDQVVLNKDETLRVRDLKTGSTKSKFQLWVYGLALNQLYPDEQVTNGDWYLAKDHRVSRPVKMADADQDAITERIVSMDQGVKSGDFPAKPGFGCRFCDVSHACSFRSRS</sequence>